<dbReference type="RefSeq" id="WP_251224324.1">
    <property type="nucleotide sequence ID" value="NZ_JAMBOL010000017.1"/>
</dbReference>
<sequence length="225" mass="25004">MNLSFLQQLNAIQSLPLGTSSASRQTEPLPSLFSAFLQEQLNSLSFQQEEEVNRKADLFLDPALQQRFLQLQSSASDRTSYQPVTQTAELNWTTTLPDRSARFQPLIEAAAKKYDLDPKLIHAVIQHESNYNPTAKSAAGAGGLMQLMPGTARSLQVQNIYDPQQNIDGGANYLRQMIDRYNGDIKLALAAYNAGPGNVDRYGGIPPFKETQAYVPKVYNTYMNV</sequence>
<keyword evidence="4" id="KW-1185">Reference proteome</keyword>
<dbReference type="PROSITE" id="PS00922">
    <property type="entry name" value="TRANSGLYCOSYLASE"/>
    <property type="match status" value="1"/>
</dbReference>
<dbReference type="AlphaFoldDB" id="A0A9X2DSY4"/>
<evidence type="ECO:0000256" key="1">
    <source>
        <dbReference type="ARBA" id="ARBA00007734"/>
    </source>
</evidence>
<name>A0A9X2DSY4_9BACI</name>
<dbReference type="PANTHER" id="PTHR37423:SF2">
    <property type="entry name" value="MEMBRANE-BOUND LYTIC MUREIN TRANSGLYCOSYLASE C"/>
    <property type="match status" value="1"/>
</dbReference>
<dbReference type="GO" id="GO:0000270">
    <property type="term" value="P:peptidoglycan metabolic process"/>
    <property type="evidence" value="ECO:0007669"/>
    <property type="project" value="InterPro"/>
</dbReference>
<dbReference type="PANTHER" id="PTHR37423">
    <property type="entry name" value="SOLUBLE LYTIC MUREIN TRANSGLYCOSYLASE-RELATED"/>
    <property type="match status" value="1"/>
</dbReference>
<dbReference type="InterPro" id="IPR023346">
    <property type="entry name" value="Lysozyme-like_dom_sf"/>
</dbReference>
<comment type="similarity">
    <text evidence="1">Belongs to the transglycosylase Slt family.</text>
</comment>
<dbReference type="SUPFAM" id="SSF53955">
    <property type="entry name" value="Lysozyme-like"/>
    <property type="match status" value="1"/>
</dbReference>
<dbReference type="Gene3D" id="1.10.530.10">
    <property type="match status" value="1"/>
</dbReference>
<dbReference type="GO" id="GO:0008933">
    <property type="term" value="F:peptidoglycan lytic transglycosylase activity"/>
    <property type="evidence" value="ECO:0007669"/>
    <property type="project" value="InterPro"/>
</dbReference>
<protein>
    <submittedName>
        <fullName evidence="3">Lytic transglycosylase domain-containing protein</fullName>
    </submittedName>
</protein>
<dbReference type="EMBL" id="JAMBOL010000017">
    <property type="protein sequence ID" value="MCM3715590.1"/>
    <property type="molecule type" value="Genomic_DNA"/>
</dbReference>
<reference evidence="3" key="1">
    <citation type="submission" date="2022-05" db="EMBL/GenBank/DDBJ databases">
        <title>Comparative Genomics of Spacecraft Associated Microbes.</title>
        <authorList>
            <person name="Tran M.T."/>
            <person name="Wright A."/>
            <person name="Seuylemezian A."/>
            <person name="Eisen J."/>
            <person name="Coil D."/>
        </authorList>
    </citation>
    <scope>NUCLEOTIDE SEQUENCE</scope>
    <source>
        <strain evidence="3">214.1.1</strain>
    </source>
</reference>
<feature type="domain" description="Transglycosylase SLT" evidence="2">
    <location>
        <begin position="106"/>
        <end position="213"/>
    </location>
</feature>
<evidence type="ECO:0000313" key="4">
    <source>
        <dbReference type="Proteomes" id="UP001139179"/>
    </source>
</evidence>
<comment type="caution">
    <text evidence="3">The sequence shown here is derived from an EMBL/GenBank/DDBJ whole genome shotgun (WGS) entry which is preliminary data.</text>
</comment>
<evidence type="ECO:0000259" key="2">
    <source>
        <dbReference type="Pfam" id="PF01464"/>
    </source>
</evidence>
<accession>A0A9X2DSY4</accession>
<dbReference type="Proteomes" id="UP001139179">
    <property type="component" value="Unassembled WGS sequence"/>
</dbReference>
<organism evidence="3 4">
    <name type="scientific">Halalkalibacter oceani</name>
    <dbReference type="NCBI Taxonomy" id="1653776"/>
    <lineage>
        <taxon>Bacteria</taxon>
        <taxon>Bacillati</taxon>
        <taxon>Bacillota</taxon>
        <taxon>Bacilli</taxon>
        <taxon>Bacillales</taxon>
        <taxon>Bacillaceae</taxon>
        <taxon>Halalkalibacter</taxon>
    </lineage>
</organism>
<dbReference type="InterPro" id="IPR008258">
    <property type="entry name" value="Transglycosylase_SLT_dom_1"/>
</dbReference>
<dbReference type="InterPro" id="IPR000189">
    <property type="entry name" value="Transglyc_AS"/>
</dbReference>
<gene>
    <name evidence="3" type="ORF">M3202_16105</name>
</gene>
<dbReference type="Pfam" id="PF01464">
    <property type="entry name" value="SLT"/>
    <property type="match status" value="1"/>
</dbReference>
<evidence type="ECO:0000313" key="3">
    <source>
        <dbReference type="EMBL" id="MCM3715590.1"/>
    </source>
</evidence>
<proteinExistence type="inferred from homology"/>
<dbReference type="GO" id="GO:0016020">
    <property type="term" value="C:membrane"/>
    <property type="evidence" value="ECO:0007669"/>
    <property type="project" value="InterPro"/>
</dbReference>
<dbReference type="CDD" id="cd00254">
    <property type="entry name" value="LT-like"/>
    <property type="match status" value="1"/>
</dbReference>